<dbReference type="Pfam" id="PF12766">
    <property type="entry name" value="Pyridox_oxase_2"/>
    <property type="match status" value="1"/>
</dbReference>
<evidence type="ECO:0000313" key="2">
    <source>
        <dbReference type="EMBL" id="ETW03078.1"/>
    </source>
</evidence>
<dbReference type="PANTHER" id="PTHR28243">
    <property type="entry name" value="AGL049CP"/>
    <property type="match status" value="1"/>
</dbReference>
<dbReference type="UniPathway" id="UPA01068">
    <property type="reaction ID" value="UER00304"/>
</dbReference>
<feature type="domain" description="Pyridoxamine 5'-phosphate oxidase Alr4036 family FMN-binding" evidence="1">
    <location>
        <begin position="25"/>
        <end position="119"/>
    </location>
</feature>
<accession>A0A024UBR9</accession>
<protein>
    <recommendedName>
        <fullName evidence="1">Pyridoxamine 5'-phosphate oxidase Alr4036 family FMN-binding domain-containing protein</fullName>
    </recommendedName>
</protein>
<dbReference type="InterPro" id="IPR024624">
    <property type="entry name" value="Pyridox_Oxase_Alr4036_FMN-bd"/>
</dbReference>
<gene>
    <name evidence="2" type="ORF">H310_05506</name>
</gene>
<dbReference type="SUPFAM" id="SSF50475">
    <property type="entry name" value="FMN-binding split barrel"/>
    <property type="match status" value="1"/>
</dbReference>
<dbReference type="eggNOG" id="KOG4558">
    <property type="taxonomic scope" value="Eukaryota"/>
</dbReference>
<dbReference type="InterPro" id="IPR012349">
    <property type="entry name" value="Split_barrel_FMN-bd"/>
</dbReference>
<dbReference type="EMBL" id="KI913960">
    <property type="protein sequence ID" value="ETW03078.1"/>
    <property type="molecule type" value="Genomic_DNA"/>
</dbReference>
<proteinExistence type="predicted"/>
<dbReference type="Gene3D" id="2.30.110.10">
    <property type="entry name" value="Electron Transport, Fmn-binding Protein, Chain A"/>
    <property type="match status" value="1"/>
</dbReference>
<dbReference type="PANTHER" id="PTHR28243:SF1">
    <property type="entry name" value="PYRIDOXAMINE 5'-PHOSPHATE OXIDASE ALR4036 FAMILY FMN-BINDING DOMAIN-CONTAINING PROTEIN"/>
    <property type="match status" value="1"/>
</dbReference>
<dbReference type="VEuPathDB" id="FungiDB:H310_05506"/>
<evidence type="ECO:0000259" key="1">
    <source>
        <dbReference type="Pfam" id="PF12766"/>
    </source>
</evidence>
<organism evidence="2">
    <name type="scientific">Aphanomyces invadans</name>
    <dbReference type="NCBI Taxonomy" id="157072"/>
    <lineage>
        <taxon>Eukaryota</taxon>
        <taxon>Sar</taxon>
        <taxon>Stramenopiles</taxon>
        <taxon>Oomycota</taxon>
        <taxon>Saprolegniomycetes</taxon>
        <taxon>Saprolegniales</taxon>
        <taxon>Verrucalvaceae</taxon>
        <taxon>Aphanomyces</taxon>
    </lineage>
</organism>
<name>A0A024UBR9_9STRA</name>
<dbReference type="GeneID" id="20082556"/>
<dbReference type="AlphaFoldDB" id="A0A024UBR9"/>
<dbReference type="STRING" id="157072.A0A024UBR9"/>
<reference evidence="2" key="1">
    <citation type="submission" date="2013-12" db="EMBL/GenBank/DDBJ databases">
        <title>The Genome Sequence of Aphanomyces invadans NJM9701.</title>
        <authorList>
            <consortium name="The Broad Institute Genomics Platform"/>
            <person name="Russ C."/>
            <person name="Tyler B."/>
            <person name="van West P."/>
            <person name="Dieguez-Uribeondo J."/>
            <person name="Young S.K."/>
            <person name="Zeng Q."/>
            <person name="Gargeya S."/>
            <person name="Fitzgerald M."/>
            <person name="Abouelleil A."/>
            <person name="Alvarado L."/>
            <person name="Chapman S.B."/>
            <person name="Gainer-Dewar J."/>
            <person name="Goldberg J."/>
            <person name="Griggs A."/>
            <person name="Gujja S."/>
            <person name="Hansen M."/>
            <person name="Howarth C."/>
            <person name="Imamovic A."/>
            <person name="Ireland A."/>
            <person name="Larimer J."/>
            <person name="McCowan C."/>
            <person name="Murphy C."/>
            <person name="Pearson M."/>
            <person name="Poon T.W."/>
            <person name="Priest M."/>
            <person name="Roberts A."/>
            <person name="Saif S."/>
            <person name="Shea T."/>
            <person name="Sykes S."/>
            <person name="Wortman J."/>
            <person name="Nusbaum C."/>
            <person name="Birren B."/>
        </authorList>
    </citation>
    <scope>NUCLEOTIDE SEQUENCE [LARGE SCALE GENOMIC DNA]</scope>
    <source>
        <strain evidence="2">NJM9701</strain>
    </source>
</reference>
<dbReference type="RefSeq" id="XP_008868462.1">
    <property type="nucleotide sequence ID" value="XM_008870240.1"/>
</dbReference>
<sequence>MMMRLCHSRMASSLAPRQSGSNHCQWFEKIKVSIEESHGIRGGNYVQLATVDSDGLPHCRTVVFRGFFDMPSGDLAMKMITDSRSDKVHQIQHSPFCEMVWWFSQTSEQYRIAGHLEVVPSDADGALLLARTEQWNALSDAAKAQFYWPHPGVYDPHVASRDTNAVEDGGPPTSFLLVLLHPTMVKYLRLTDNATLNEVYLPSTRTWERLSYM</sequence>
<dbReference type="GO" id="GO:0010181">
    <property type="term" value="F:FMN binding"/>
    <property type="evidence" value="ECO:0007669"/>
    <property type="project" value="InterPro"/>
</dbReference>